<feature type="non-terminal residue" evidence="1">
    <location>
        <position position="28"/>
    </location>
</feature>
<accession>A0ACC6UDQ6</accession>
<reference evidence="1" key="1">
    <citation type="submission" date="2024-07" db="EMBL/GenBank/DDBJ databases">
        <title>A survey of Mimosa microsymbionts across Brazilian biomes reveals a high diversity of Paraburkholderia nodulating endemic species, but also that Cupriavidus is common as a symbiont of widespread species.</title>
        <authorList>
            <person name="Rouws L."/>
            <person name="Barauna A."/>
            <person name="Beukes C."/>
            <person name="Rouws J.R.C."/>
            <person name="De Faria S.M."/>
            <person name="Gross E."/>
            <person name="Bueno Dos Reis Junior F."/>
            <person name="Simon M.F."/>
            <person name="Maluk M."/>
            <person name="Odee D.W."/>
            <person name="Kenicer G."/>
            <person name="Young J.P.W."/>
            <person name="Reis V.M."/>
            <person name="Zilli J."/>
            <person name="James E.K."/>
        </authorList>
    </citation>
    <scope>NUCLEOTIDE SEQUENCE</scope>
    <source>
        <strain evidence="1">EG181B</strain>
    </source>
</reference>
<comment type="caution">
    <text evidence="1">The sequence shown here is derived from an EMBL/GenBank/DDBJ whole genome shotgun (WGS) entry which is preliminary data.</text>
</comment>
<organism evidence="1 2">
    <name type="scientific">Paraburkholderia phymatum</name>
    <dbReference type="NCBI Taxonomy" id="148447"/>
    <lineage>
        <taxon>Bacteria</taxon>
        <taxon>Pseudomonadati</taxon>
        <taxon>Pseudomonadota</taxon>
        <taxon>Betaproteobacteria</taxon>
        <taxon>Burkholderiales</taxon>
        <taxon>Burkholderiaceae</taxon>
        <taxon>Paraburkholderia</taxon>
    </lineage>
</organism>
<sequence length="28" mass="3027">MPRSTALKPDQVPADSKPTLDAFTRNIG</sequence>
<evidence type="ECO:0000313" key="1">
    <source>
        <dbReference type="EMBL" id="MEX3937625.1"/>
    </source>
</evidence>
<gene>
    <name evidence="1" type="ORF">AB4Y32_38910</name>
</gene>
<dbReference type="Proteomes" id="UP001558850">
    <property type="component" value="Unassembled WGS sequence"/>
</dbReference>
<name>A0ACC6UDQ6_9BURK</name>
<evidence type="ECO:0000313" key="2">
    <source>
        <dbReference type="Proteomes" id="UP001558850"/>
    </source>
</evidence>
<proteinExistence type="predicted"/>
<dbReference type="EMBL" id="JBFRCH010000059">
    <property type="protein sequence ID" value="MEX3937625.1"/>
    <property type="molecule type" value="Genomic_DNA"/>
</dbReference>
<protein>
    <submittedName>
        <fullName evidence="1">Carboxymuconolactone decarboxylase family protein</fullName>
    </submittedName>
</protein>
<keyword evidence="2" id="KW-1185">Reference proteome</keyword>